<sequence length="86" mass="9839">MCKHGGEALPPPSIPLQSAFGGVNMKQVKWEKEHLLRVSEPENRQAEAHCSSEIAAYCRIAGWFHQKNHLLSRVFRSFIENYPDFS</sequence>
<protein>
    <submittedName>
        <fullName evidence="1">Uncharacterized protein</fullName>
    </submittedName>
</protein>
<evidence type="ECO:0000313" key="2">
    <source>
        <dbReference type="Proteomes" id="UP000887116"/>
    </source>
</evidence>
<comment type="caution">
    <text evidence="1">The sequence shown here is derived from an EMBL/GenBank/DDBJ whole genome shotgun (WGS) entry which is preliminary data.</text>
</comment>
<dbReference type="EMBL" id="BMAO01002461">
    <property type="protein sequence ID" value="GFQ80941.1"/>
    <property type="molecule type" value="Genomic_DNA"/>
</dbReference>
<dbReference type="AlphaFoldDB" id="A0A8X6KR30"/>
<gene>
    <name evidence="1" type="ORF">TNCT_134181</name>
</gene>
<keyword evidence="2" id="KW-1185">Reference proteome</keyword>
<accession>A0A8X6KR30</accession>
<reference evidence="1" key="1">
    <citation type="submission" date="2020-07" db="EMBL/GenBank/DDBJ databases">
        <title>Multicomponent nature underlies the extraordinary mechanical properties of spider dragline silk.</title>
        <authorList>
            <person name="Kono N."/>
            <person name="Nakamura H."/>
            <person name="Mori M."/>
            <person name="Yoshida Y."/>
            <person name="Ohtoshi R."/>
            <person name="Malay A.D."/>
            <person name="Moran D.A.P."/>
            <person name="Tomita M."/>
            <person name="Numata K."/>
            <person name="Arakawa K."/>
        </authorList>
    </citation>
    <scope>NUCLEOTIDE SEQUENCE</scope>
</reference>
<dbReference type="Proteomes" id="UP000887116">
    <property type="component" value="Unassembled WGS sequence"/>
</dbReference>
<name>A0A8X6KR30_TRICU</name>
<evidence type="ECO:0000313" key="1">
    <source>
        <dbReference type="EMBL" id="GFQ80941.1"/>
    </source>
</evidence>
<proteinExistence type="predicted"/>
<organism evidence="1 2">
    <name type="scientific">Trichonephila clavata</name>
    <name type="common">Joro spider</name>
    <name type="synonym">Nephila clavata</name>
    <dbReference type="NCBI Taxonomy" id="2740835"/>
    <lineage>
        <taxon>Eukaryota</taxon>
        <taxon>Metazoa</taxon>
        <taxon>Ecdysozoa</taxon>
        <taxon>Arthropoda</taxon>
        <taxon>Chelicerata</taxon>
        <taxon>Arachnida</taxon>
        <taxon>Araneae</taxon>
        <taxon>Araneomorphae</taxon>
        <taxon>Entelegynae</taxon>
        <taxon>Araneoidea</taxon>
        <taxon>Nephilidae</taxon>
        <taxon>Trichonephila</taxon>
    </lineage>
</organism>